<feature type="binding site" evidence="10">
    <location>
        <position position="652"/>
    </location>
    <ligand>
        <name>Zn(2+)</name>
        <dbReference type="ChEBI" id="CHEBI:29105"/>
        <note>catalytic</note>
    </ligand>
</feature>
<feature type="binding site" evidence="10 11">
    <location>
        <position position="570"/>
    </location>
    <ligand>
        <name>5-methyltetrahydropteroyltri-L-glutamate</name>
        <dbReference type="ChEBI" id="CHEBI:58207"/>
    </ligand>
</feature>
<feature type="binding site" evidence="10">
    <location>
        <position position="493"/>
    </location>
    <ligand>
        <name>L-homocysteine</name>
        <dbReference type="ChEBI" id="CHEBI:58199"/>
    </ligand>
</feature>
<feature type="binding site" evidence="11">
    <location>
        <position position="19"/>
    </location>
    <ligand>
        <name>5-methyltetrahydropteroyltri-L-glutamate</name>
        <dbReference type="ChEBI" id="CHEBI:58207"/>
    </ligand>
</feature>
<dbReference type="EMBL" id="CP001854">
    <property type="protein sequence ID" value="ADB50148.1"/>
    <property type="molecule type" value="Genomic_DNA"/>
</dbReference>
<dbReference type="PANTHER" id="PTHR30519">
    <property type="entry name" value="5-METHYLTETRAHYDROPTEROYLTRIGLUTAMATE--HOMOCYSTEINE METHYLTRANSFERASE"/>
    <property type="match status" value="1"/>
</dbReference>
<evidence type="ECO:0000256" key="7">
    <source>
        <dbReference type="ARBA" id="ARBA00022723"/>
    </source>
</evidence>
<reference evidence="17 18" key="1">
    <citation type="journal article" date="2010" name="Stand. Genomic Sci.">
        <title>Complete genome sequence of Conexibacter woesei type strain (ID131577).</title>
        <authorList>
            <person name="Pukall R."/>
            <person name="Lapidus A."/>
            <person name="Glavina Del Rio T."/>
            <person name="Copeland A."/>
            <person name="Tice H."/>
            <person name="Cheng J.-F."/>
            <person name="Lucas S."/>
            <person name="Chen F."/>
            <person name="Nolan M."/>
            <person name="Bruce D."/>
            <person name="Goodwin L."/>
            <person name="Pitluck S."/>
            <person name="Mavromatis K."/>
            <person name="Ivanova N."/>
            <person name="Ovchinnikova G."/>
            <person name="Pati A."/>
            <person name="Chen A."/>
            <person name="Palaniappan K."/>
            <person name="Land M."/>
            <person name="Hauser L."/>
            <person name="Chang Y.-J."/>
            <person name="Jeffries C.D."/>
            <person name="Chain P."/>
            <person name="Meincke L."/>
            <person name="Sims D."/>
            <person name="Brettin T."/>
            <person name="Detter J.C."/>
            <person name="Rohde M."/>
            <person name="Goeker M."/>
            <person name="Bristow J."/>
            <person name="Eisen J.A."/>
            <person name="Markowitz V."/>
            <person name="Kyrpides N.C."/>
            <person name="Klenk H.-P."/>
            <person name="Hugenholtz P."/>
        </authorList>
    </citation>
    <scope>NUCLEOTIDE SEQUENCE [LARGE SCALE GENOMIC DNA]</scope>
    <source>
        <strain evidence="18">DSM 14684 / CIP 108061 / JCM 11494 / NBRC 100937 / ID131577</strain>
    </source>
</reference>
<feature type="binding site" evidence="12">
    <location>
        <position position="738"/>
    </location>
    <ligand>
        <name>Zn(2+)</name>
        <dbReference type="ChEBI" id="CHEBI:29105"/>
        <label>1</label>
        <note>catalytic</note>
    </ligand>
</feature>
<feature type="compositionally biased region" description="Polar residues" evidence="14">
    <location>
        <begin position="436"/>
        <end position="445"/>
    </location>
</feature>
<dbReference type="InterPro" id="IPR002629">
    <property type="entry name" value="Met_Synth_C/arc"/>
</dbReference>
<evidence type="ECO:0000256" key="8">
    <source>
        <dbReference type="ARBA" id="ARBA00022833"/>
    </source>
</evidence>
<keyword evidence="5 10" id="KW-0028">Amino-acid biosynthesis</keyword>
<dbReference type="eggNOG" id="COG0620">
    <property type="taxonomic scope" value="Bacteria"/>
</dbReference>
<keyword evidence="7 10" id="KW-0479">Metal-binding</keyword>
<evidence type="ECO:0000313" key="17">
    <source>
        <dbReference type="EMBL" id="ADB50148.1"/>
    </source>
</evidence>
<dbReference type="GO" id="GO:0008270">
    <property type="term" value="F:zinc ion binding"/>
    <property type="evidence" value="ECO:0007669"/>
    <property type="project" value="InterPro"/>
</dbReference>
<dbReference type="GO" id="GO:0003871">
    <property type="term" value="F:5-methyltetrahydropteroyltriglutamate-homocysteine S-methyltransferase activity"/>
    <property type="evidence" value="ECO:0007669"/>
    <property type="project" value="UniProtKB-UniRule"/>
</dbReference>
<dbReference type="Pfam" id="PF01717">
    <property type="entry name" value="Meth_synt_2"/>
    <property type="match status" value="1"/>
</dbReference>
<organism evidence="17 18">
    <name type="scientific">Conexibacter woesei (strain DSM 14684 / CCUG 47730 / CIP 108061 / JCM 11494 / NBRC 100937 / ID131577)</name>
    <dbReference type="NCBI Taxonomy" id="469383"/>
    <lineage>
        <taxon>Bacteria</taxon>
        <taxon>Bacillati</taxon>
        <taxon>Actinomycetota</taxon>
        <taxon>Thermoleophilia</taxon>
        <taxon>Solirubrobacterales</taxon>
        <taxon>Conexibacteraceae</taxon>
        <taxon>Conexibacter</taxon>
    </lineage>
</organism>
<dbReference type="CDD" id="cd03312">
    <property type="entry name" value="CIMS_N_terminal_like"/>
    <property type="match status" value="1"/>
</dbReference>
<evidence type="ECO:0000256" key="6">
    <source>
        <dbReference type="ARBA" id="ARBA00022679"/>
    </source>
</evidence>
<evidence type="ECO:0000259" key="15">
    <source>
        <dbReference type="Pfam" id="PF01717"/>
    </source>
</evidence>
<evidence type="ECO:0000256" key="13">
    <source>
        <dbReference type="PIRSR" id="PIRSR000382-3"/>
    </source>
</evidence>
<dbReference type="UniPathway" id="UPA00051">
    <property type="reaction ID" value="UER00082"/>
</dbReference>
<gene>
    <name evidence="10" type="primary">metE</name>
    <name evidence="17" type="ordered locus">Cwoe_1721</name>
</gene>
<evidence type="ECO:0000313" key="18">
    <source>
        <dbReference type="Proteomes" id="UP000008229"/>
    </source>
</evidence>
<feature type="binding site" evidence="10 11">
    <location>
        <position position="608"/>
    </location>
    <ligand>
        <name>L-methionine</name>
        <dbReference type="ChEBI" id="CHEBI:57844"/>
    </ligand>
</feature>
<feature type="binding site" evidence="10 11">
    <location>
        <position position="608"/>
    </location>
    <ligand>
        <name>L-homocysteine</name>
        <dbReference type="ChEBI" id="CHEBI:58199"/>
    </ligand>
</feature>
<feature type="compositionally biased region" description="Basic and acidic residues" evidence="14">
    <location>
        <begin position="395"/>
        <end position="405"/>
    </location>
</feature>
<feature type="domain" description="Cobalamin-independent methionine synthase MetE C-terminal/archaeal" evidence="15">
    <location>
        <begin position="435"/>
        <end position="760"/>
    </location>
</feature>
<dbReference type="InterPro" id="IPR038071">
    <property type="entry name" value="UROD/MetE-like_sf"/>
</dbReference>
<comment type="function">
    <text evidence="1 10">Catalyzes the transfer of a methyl group from 5-methyltetrahydrofolate to homocysteine resulting in methionine formation.</text>
</comment>
<evidence type="ECO:0000256" key="12">
    <source>
        <dbReference type="PIRSR" id="PIRSR000382-2"/>
    </source>
</evidence>
<keyword evidence="9 10" id="KW-0486">Methionine biosynthesis</keyword>
<feature type="binding site" evidence="10">
    <location>
        <begin position="16"/>
        <end position="19"/>
    </location>
    <ligand>
        <name>5-methyltetrahydropteroyltri-L-glutamate</name>
        <dbReference type="ChEBI" id="CHEBI:58207"/>
    </ligand>
</feature>
<dbReference type="HAMAP" id="MF_00172">
    <property type="entry name" value="Meth_synth"/>
    <property type="match status" value="1"/>
</dbReference>
<feature type="binding site" evidence="10 11">
    <location>
        <begin position="440"/>
        <end position="442"/>
    </location>
    <ligand>
        <name>L-homocysteine</name>
        <dbReference type="ChEBI" id="CHEBI:58199"/>
    </ligand>
</feature>
<evidence type="ECO:0000256" key="5">
    <source>
        <dbReference type="ARBA" id="ARBA00022605"/>
    </source>
</evidence>
<keyword evidence="6 10" id="KW-0808">Transferase</keyword>
<dbReference type="Pfam" id="PF08267">
    <property type="entry name" value="Meth_synt_1"/>
    <property type="match status" value="1"/>
</dbReference>
<feature type="binding site" evidence="11">
    <location>
        <position position="118"/>
    </location>
    <ligand>
        <name>5-methyltetrahydropteroyltri-L-glutamate</name>
        <dbReference type="ChEBI" id="CHEBI:58207"/>
    </ligand>
</feature>
<sequence>MARSAVLGLPRIGPDRELKFALESYWAGRTGAAELQETARGLRAASWRRAQAAGLDVIPSGEFSLYDHVLDTAWALGAIPQRFGDAGRDRSELAGYFALARGTADARPLEMTKWFDTNYHYLVPELHPGQTFALDASHWLTQFHEAGALGVQTRPVVLGPFSFLLLSKGLDRPLDLLETLVPVYGQLVRELAAAGVRELQLDEPALALDRAPGELDAFERAFRALAVEAAEAGVEIALATYFAGLDTSGALERVLALGAAEVHLDLVRAPSQLEPALAALAALGGASRTRLSLGVLDGRNVWAADLDVALDRIDRATAALGSDRVTIAPSCSLLHVPYTAAREDGIDPEVRGWLAFAAEKLDELRTLHAAAGAVKRDALLAPAREAISSRRTSKHTNDPAVRERAGALSTADYDRAAPYPERRAAQRERVPLPDLPSTTIGSYPQTPEIRAKRRELRAGAIDEAAYERFLEGEIDHVVEVQERLGLDVLVHGEPERNDMVEYFGERLAGFAFSAAGWVQSYGSRCVKPPILYGDVSRPRPMTVRWWQYAQSRTAKPMKGMLTGPVTILQWSFVRDDQPRQETATQIALAIQDEVLDLERAGAFAIQVDEAALREGLPLQRAQQDEYVRWAVDSFRLTVAPARPDTQVHTHMCYSEFTEIMEHIVRLDADVISIEASRSDMDVLDAFTGAHGIEYPNEIGPGVYDIHSPRVPSPEEVERLLELAESRVGRERLWVNPDCGLKTRRWEEVLPALEAMMEAAKRRRAAAPARV</sequence>
<keyword evidence="18" id="KW-1185">Reference proteome</keyword>
<feature type="binding site" evidence="10">
    <location>
        <position position="614"/>
    </location>
    <ligand>
        <name>5-methyltetrahydropteroyltri-L-glutamate</name>
        <dbReference type="ChEBI" id="CHEBI:58207"/>
    </ligand>
</feature>
<comment type="pathway">
    <text evidence="2 10">Amino-acid biosynthesis; L-methionine biosynthesis via de novo pathway; L-methionine from L-homocysteine (MetE route): step 1/1.</text>
</comment>
<evidence type="ECO:0000256" key="11">
    <source>
        <dbReference type="PIRSR" id="PIRSR000382-1"/>
    </source>
</evidence>
<feature type="binding site" evidence="10 11">
    <location>
        <begin position="524"/>
        <end position="525"/>
    </location>
    <ligand>
        <name>5-methyltetrahydropteroyltri-L-glutamate</name>
        <dbReference type="ChEBI" id="CHEBI:58207"/>
    </ligand>
</feature>
<feature type="binding site" evidence="12">
    <location>
        <position position="650"/>
    </location>
    <ligand>
        <name>Zn(2+)</name>
        <dbReference type="ChEBI" id="CHEBI:29105"/>
        <label>1</label>
        <note>catalytic</note>
    </ligand>
</feature>
<proteinExistence type="inferred from homology"/>
<dbReference type="PIRSF" id="PIRSF000382">
    <property type="entry name" value="MeTrfase_B12_ind"/>
    <property type="match status" value="1"/>
</dbReference>
<dbReference type="SUPFAM" id="SSF51726">
    <property type="entry name" value="UROD/MetE-like"/>
    <property type="match status" value="2"/>
</dbReference>
<reference evidence="18" key="2">
    <citation type="submission" date="2010-01" db="EMBL/GenBank/DDBJ databases">
        <title>The complete genome of Conexibacter woesei DSM 14684.</title>
        <authorList>
            <consortium name="US DOE Joint Genome Institute (JGI-PGF)"/>
            <person name="Lucas S."/>
            <person name="Copeland A."/>
            <person name="Lapidus A."/>
            <person name="Glavina del Rio T."/>
            <person name="Dalin E."/>
            <person name="Tice H."/>
            <person name="Bruce D."/>
            <person name="Goodwin L."/>
            <person name="Pitluck S."/>
            <person name="Kyrpides N."/>
            <person name="Mavromatis K."/>
            <person name="Ivanova N."/>
            <person name="Mikhailova N."/>
            <person name="Chertkov O."/>
            <person name="Brettin T."/>
            <person name="Detter J.C."/>
            <person name="Han C."/>
            <person name="Larimer F."/>
            <person name="Land M."/>
            <person name="Hauser L."/>
            <person name="Markowitz V."/>
            <person name="Cheng J.-F."/>
            <person name="Hugenholtz P."/>
            <person name="Woyke T."/>
            <person name="Wu D."/>
            <person name="Pukall R."/>
            <person name="Steenblock K."/>
            <person name="Schneider S."/>
            <person name="Klenk H.-P."/>
            <person name="Eisen J.A."/>
        </authorList>
    </citation>
    <scope>NUCLEOTIDE SEQUENCE [LARGE SCALE GENOMIC DNA]</scope>
    <source>
        <strain evidence="18">DSM 14684 / CIP 108061 / JCM 11494 / NBRC 100937 / ID131577</strain>
    </source>
</reference>
<keyword evidence="10" id="KW-0677">Repeat</keyword>
<dbReference type="CDD" id="cd03311">
    <property type="entry name" value="CIMS_C_terminal_like"/>
    <property type="match status" value="1"/>
</dbReference>
<evidence type="ECO:0000256" key="1">
    <source>
        <dbReference type="ARBA" id="ARBA00002777"/>
    </source>
</evidence>
<evidence type="ECO:0000256" key="10">
    <source>
        <dbReference type="HAMAP-Rule" id="MF_00172"/>
    </source>
</evidence>
<comment type="catalytic activity">
    <reaction evidence="10">
        <text>5-methyltetrahydropteroyltri-L-glutamate + L-homocysteine = tetrahydropteroyltri-L-glutamate + L-methionine</text>
        <dbReference type="Rhea" id="RHEA:21196"/>
        <dbReference type="ChEBI" id="CHEBI:57844"/>
        <dbReference type="ChEBI" id="CHEBI:58140"/>
        <dbReference type="ChEBI" id="CHEBI:58199"/>
        <dbReference type="ChEBI" id="CHEBI:58207"/>
        <dbReference type="EC" id="2.1.1.14"/>
    </reaction>
</comment>
<dbReference type="HOGENOM" id="CLU_013175_0_0_11"/>
<dbReference type="NCBIfam" id="TIGR01371">
    <property type="entry name" value="met_syn_B12ind"/>
    <property type="match status" value="1"/>
</dbReference>
<feature type="binding site" evidence="12">
    <location>
        <position position="674"/>
    </location>
    <ligand>
        <name>Zn(2+)</name>
        <dbReference type="ChEBI" id="CHEBI:29105"/>
        <label>1</label>
        <note>catalytic</note>
    </ligand>
</feature>
<feature type="binding site" evidence="10">
    <location>
        <position position="113"/>
    </location>
    <ligand>
        <name>5-methyltetrahydropteroyltri-L-glutamate</name>
        <dbReference type="ChEBI" id="CHEBI:58207"/>
    </ligand>
</feature>
<evidence type="ECO:0000259" key="16">
    <source>
        <dbReference type="Pfam" id="PF08267"/>
    </source>
</evidence>
<keyword evidence="8 10" id="KW-0862">Zinc</keyword>
<comment type="cofactor">
    <cofactor evidence="12">
        <name>Zn(2+)</name>
        <dbReference type="ChEBI" id="CHEBI:29105"/>
    </cofactor>
    <text evidence="12">Binds 2 Zn(2+) ions per subunit.</text>
</comment>
<dbReference type="KEGG" id="cwo:Cwoe_1721"/>
<dbReference type="AlphaFoldDB" id="D3F172"/>
<dbReference type="InterPro" id="IPR006276">
    <property type="entry name" value="Cobalamin-indep_Met_synthase"/>
</dbReference>
<dbReference type="InterPro" id="IPR013215">
    <property type="entry name" value="Cbl-indep_Met_Synth_N"/>
</dbReference>
<dbReference type="GO" id="GO:0032259">
    <property type="term" value="P:methylation"/>
    <property type="evidence" value="ECO:0007669"/>
    <property type="project" value="UniProtKB-KW"/>
</dbReference>
<feature type="binding site" evidence="10 11">
    <location>
        <begin position="440"/>
        <end position="442"/>
    </location>
    <ligand>
        <name>L-methionine</name>
        <dbReference type="ChEBI" id="CHEBI:57844"/>
    </ligand>
</feature>
<protein>
    <recommendedName>
        <fullName evidence="10">5-methyltetrahydropteroyltriglutamate--homocysteine methyltransferase</fullName>
        <ecNumber evidence="10">2.1.1.14</ecNumber>
    </recommendedName>
    <alternativeName>
        <fullName evidence="10">Cobalamin-independent methionine synthase</fullName>
    </alternativeName>
    <alternativeName>
        <fullName evidence="10">Methionine synthase, vitamin-B12 independent isozyme</fullName>
    </alternativeName>
</protein>
<dbReference type="NCBIfam" id="NF003556">
    <property type="entry name" value="PRK05222.1"/>
    <property type="match status" value="1"/>
</dbReference>
<feature type="domain" description="Cobalamin-independent methionine synthase MetE N-terminal" evidence="16">
    <location>
        <begin position="4"/>
        <end position="317"/>
    </location>
</feature>
<feature type="binding site" evidence="10">
    <location>
        <position position="674"/>
    </location>
    <ligand>
        <name>Zn(2+)</name>
        <dbReference type="ChEBI" id="CHEBI:29105"/>
        <note>catalytic</note>
    </ligand>
</feature>
<feature type="binding site" evidence="12">
    <location>
        <position position="652"/>
    </location>
    <ligand>
        <name>Zn(2+)</name>
        <dbReference type="ChEBI" id="CHEBI:29105"/>
        <label>1</label>
        <note>catalytic</note>
    </ligand>
</feature>
<dbReference type="Proteomes" id="UP000008229">
    <property type="component" value="Chromosome"/>
</dbReference>
<feature type="active site" description="Proton donor" evidence="10 13">
    <location>
        <position position="706"/>
    </location>
</feature>
<evidence type="ECO:0000256" key="14">
    <source>
        <dbReference type="SAM" id="MobiDB-lite"/>
    </source>
</evidence>
<evidence type="ECO:0000256" key="3">
    <source>
        <dbReference type="ARBA" id="ARBA00009553"/>
    </source>
</evidence>
<feature type="binding site" evidence="10 11">
    <location>
        <position position="493"/>
    </location>
    <ligand>
        <name>L-methionine</name>
        <dbReference type="ChEBI" id="CHEBI:57844"/>
    </ligand>
</feature>
<evidence type="ECO:0000256" key="9">
    <source>
        <dbReference type="ARBA" id="ARBA00023167"/>
    </source>
</evidence>
<dbReference type="EC" id="2.1.1.14" evidence="10"/>
<dbReference type="OrthoDB" id="244285at2"/>
<accession>D3F172</accession>
<dbReference type="RefSeq" id="WP_012933199.1">
    <property type="nucleotide sequence ID" value="NC_013739.1"/>
</dbReference>
<dbReference type="STRING" id="469383.Cwoe_1721"/>
<keyword evidence="4 10" id="KW-0489">Methyltransferase</keyword>
<feature type="binding site" evidence="10">
    <location>
        <position position="650"/>
    </location>
    <ligand>
        <name>Zn(2+)</name>
        <dbReference type="ChEBI" id="CHEBI:29105"/>
        <note>catalytic</note>
    </ligand>
</feature>
<evidence type="ECO:0000256" key="4">
    <source>
        <dbReference type="ARBA" id="ARBA00022603"/>
    </source>
</evidence>
<feature type="compositionally biased region" description="Basic and acidic residues" evidence="14">
    <location>
        <begin position="412"/>
        <end position="431"/>
    </location>
</feature>
<feature type="binding site" evidence="10">
    <location>
        <position position="738"/>
    </location>
    <ligand>
        <name>Zn(2+)</name>
        <dbReference type="ChEBI" id="CHEBI:29105"/>
        <note>catalytic</note>
    </ligand>
</feature>
<comment type="similarity">
    <text evidence="3 10">Belongs to the vitamin-B12 independent methionine synthase family.</text>
</comment>
<name>D3F172_CONWI</name>
<dbReference type="GO" id="GO:0009086">
    <property type="term" value="P:methionine biosynthetic process"/>
    <property type="evidence" value="ECO:0007669"/>
    <property type="project" value="UniProtKB-UniRule"/>
</dbReference>
<feature type="region of interest" description="Disordered" evidence="14">
    <location>
        <begin position="387"/>
        <end position="448"/>
    </location>
</feature>
<evidence type="ECO:0000256" key="2">
    <source>
        <dbReference type="ARBA" id="ARBA00004681"/>
    </source>
</evidence>
<dbReference type="Gene3D" id="3.20.20.210">
    <property type="match status" value="2"/>
</dbReference>
<comment type="cofactor">
    <cofactor evidence="10">
        <name>Zn(2+)</name>
        <dbReference type="ChEBI" id="CHEBI:29105"/>
    </cofactor>
    <text evidence="10">Binds 1 zinc ion per subunit.</text>
</comment>